<protein>
    <submittedName>
        <fullName evidence="1">Uncharacterized protein</fullName>
    </submittedName>
</protein>
<evidence type="ECO:0000313" key="1">
    <source>
        <dbReference type="EMBL" id="PYI22239.1"/>
    </source>
</evidence>
<keyword evidence="2" id="KW-1185">Reference proteome</keyword>
<name>A0A2V5HCZ1_ASPV1</name>
<accession>A0A2V5HCZ1</accession>
<dbReference type="AlphaFoldDB" id="A0A2V5HCZ1"/>
<organism evidence="1 2">
    <name type="scientific">Aspergillus violaceofuscus (strain CBS 115571)</name>
    <dbReference type="NCBI Taxonomy" id="1450538"/>
    <lineage>
        <taxon>Eukaryota</taxon>
        <taxon>Fungi</taxon>
        <taxon>Dikarya</taxon>
        <taxon>Ascomycota</taxon>
        <taxon>Pezizomycotina</taxon>
        <taxon>Eurotiomycetes</taxon>
        <taxon>Eurotiomycetidae</taxon>
        <taxon>Eurotiales</taxon>
        <taxon>Aspergillaceae</taxon>
        <taxon>Aspergillus</taxon>
    </lineage>
</organism>
<dbReference type="EMBL" id="KZ825111">
    <property type="protein sequence ID" value="PYI22239.1"/>
    <property type="molecule type" value="Genomic_DNA"/>
</dbReference>
<evidence type="ECO:0000313" key="2">
    <source>
        <dbReference type="Proteomes" id="UP000249829"/>
    </source>
</evidence>
<proteinExistence type="predicted"/>
<sequence length="153" mass="17684">MRRQDRFCPGSSRYFADWDPFSQDTFNQIRFSGNHLILEPCFPGRGASTLFCCLVSWLCHRCRIVPAEEDVDWAGLGSWHRLIRLIGPTHGQCPRRLSRFFTVREDPSPVGLGLSHLSEVGELRAWTSAPRTHTIQKSFHRESSFPCLSRHYH</sequence>
<reference evidence="1 2" key="1">
    <citation type="submission" date="2018-02" db="EMBL/GenBank/DDBJ databases">
        <title>The genomes of Aspergillus section Nigri reveals drivers in fungal speciation.</title>
        <authorList>
            <consortium name="DOE Joint Genome Institute"/>
            <person name="Vesth T.C."/>
            <person name="Nybo J."/>
            <person name="Theobald S."/>
            <person name="Brandl J."/>
            <person name="Frisvad J.C."/>
            <person name="Nielsen K.F."/>
            <person name="Lyhne E.K."/>
            <person name="Kogle M.E."/>
            <person name="Kuo A."/>
            <person name="Riley R."/>
            <person name="Clum A."/>
            <person name="Nolan M."/>
            <person name="Lipzen A."/>
            <person name="Salamov A."/>
            <person name="Henrissat B."/>
            <person name="Wiebenga A."/>
            <person name="De vries R.P."/>
            <person name="Grigoriev I.V."/>
            <person name="Mortensen U.H."/>
            <person name="Andersen M.R."/>
            <person name="Baker S.E."/>
        </authorList>
    </citation>
    <scope>NUCLEOTIDE SEQUENCE [LARGE SCALE GENOMIC DNA]</scope>
    <source>
        <strain evidence="1 2">CBS 115571</strain>
    </source>
</reference>
<dbReference type="Proteomes" id="UP000249829">
    <property type="component" value="Unassembled WGS sequence"/>
</dbReference>
<gene>
    <name evidence="1" type="ORF">BO99DRAFT_17939</name>
</gene>